<dbReference type="EMBL" id="JAUOQI010000005">
    <property type="protein sequence ID" value="MDO6577572.1"/>
    <property type="molecule type" value="Genomic_DNA"/>
</dbReference>
<evidence type="ECO:0000313" key="2">
    <source>
        <dbReference type="Proteomes" id="UP001170717"/>
    </source>
</evidence>
<reference evidence="1" key="1">
    <citation type="submission" date="2023-07" db="EMBL/GenBank/DDBJ databases">
        <title>Genome content predicts the carbon catabolic preferences of heterotrophic bacteria.</title>
        <authorList>
            <person name="Gralka M."/>
        </authorList>
    </citation>
    <scope>NUCLEOTIDE SEQUENCE</scope>
    <source>
        <strain evidence="1">F2M12</strain>
    </source>
</reference>
<dbReference type="PANTHER" id="PTHR38605">
    <property type="entry name" value="ATPASE-RELATED"/>
    <property type="match status" value="1"/>
</dbReference>
<dbReference type="RefSeq" id="WP_061996807.1">
    <property type="nucleotide sequence ID" value="NZ_JAUOQI010000005.1"/>
</dbReference>
<accession>A0AAW7Z2N4</accession>
<gene>
    <name evidence="1" type="ORF">Q4527_09210</name>
</gene>
<evidence type="ECO:0000313" key="1">
    <source>
        <dbReference type="EMBL" id="MDO6577572.1"/>
    </source>
</evidence>
<proteinExistence type="predicted"/>
<dbReference type="AlphaFoldDB" id="A0AAW7Z2N4"/>
<protein>
    <submittedName>
        <fullName evidence="1">YcjX family protein</fullName>
    </submittedName>
</protein>
<name>A0AAW7Z2N4_9ALTE</name>
<organism evidence="1 2">
    <name type="scientific">Alteromonas stellipolaris</name>
    <dbReference type="NCBI Taxonomy" id="233316"/>
    <lineage>
        <taxon>Bacteria</taxon>
        <taxon>Pseudomonadati</taxon>
        <taxon>Pseudomonadota</taxon>
        <taxon>Gammaproteobacteria</taxon>
        <taxon>Alteromonadales</taxon>
        <taxon>Alteromonadaceae</taxon>
        <taxon>Alteromonas/Salinimonas group</taxon>
        <taxon>Alteromonas</taxon>
    </lineage>
</organism>
<comment type="caution">
    <text evidence="1">The sequence shown here is derived from an EMBL/GenBank/DDBJ whole genome shotgun (WGS) entry which is preliminary data.</text>
</comment>
<dbReference type="Pfam" id="PF04317">
    <property type="entry name" value="DUF463"/>
    <property type="match status" value="1"/>
</dbReference>
<sequence>MQNSLSSLLDKMRLAASASGETLSDIFSKETHRFTITGLSRSGKSMLFTSLMTMLKSRSEEGYACMPLLRYLPPSQVEFMRIEPIDGYKPFPLKENMDALASGRWPEATEEAYGFKLVVRLTQTMSIKRHLLPHTDIVFEFIDYPGEWITDIPMLGKTYAQWSDSAWAQLSSGPQQHFANEWKTVVNAFDFEQLPTQENINALVSAYRHYLVVAKKNGISLLQPGSFLLDSSDFDWQQLGFAPLPSSITSDVSHPWYKVFDAHFTRFQKDWLTPLKQSVFRETDKQIILVDLFEGLNHSRQHLYQLKETLSHLADTFVYGQTGWFARNVMRKEAIGRVAFVATKADLIPVSERENLLSLLKQVTEGARARFVDKPIKFEHFLVSAIQVTDEGSSPNALRYQDAENGYVEAAFEPIPASLKAMEADAHFPVLNTQVPQDYMARILSGRGLDRLLQFLLAEGVSNE</sequence>
<dbReference type="InterPro" id="IPR007413">
    <property type="entry name" value="YcjX-like"/>
</dbReference>
<dbReference type="PANTHER" id="PTHR38605:SF1">
    <property type="entry name" value="ATPASE"/>
    <property type="match status" value="1"/>
</dbReference>
<dbReference type="Proteomes" id="UP001170717">
    <property type="component" value="Unassembled WGS sequence"/>
</dbReference>